<protein>
    <submittedName>
        <fullName evidence="1">Uncharacterized protein</fullName>
    </submittedName>
</protein>
<comment type="caution">
    <text evidence="1">The sequence shown here is derived from an EMBL/GenBank/DDBJ whole genome shotgun (WGS) entry which is preliminary data.</text>
</comment>
<sequence length="290" mass="33205">GRTDVDGCRDIFIEGSFLYWQPKENGLAIGVSSSSDLVTDPVKIFNFESNYKTGFKGAIGFHSNTDDWTVLASYIWFDRDTNTTINQALAFSSDWVNGTSVQVNARWDVDYNMFELSLSRDNYKGKRLILSPLAGLKGGWFNQKYNVTSLTNGAEASSDSWLIGPIVGTKGLWKLRGEFKVFTDISATLFYQDFYKVLYEEKNLTTEVFSTGIDMNKHYLVPNLNLAAGLNYGAYFFKDKFHVDFLVKYEFMNYWNQNQMRHLLNLLSFIRFNPGSFMLHGLTASMRIDF</sequence>
<accession>A0A0F9G2L0</accession>
<proteinExistence type="predicted"/>
<feature type="non-terminal residue" evidence="1">
    <location>
        <position position="1"/>
    </location>
</feature>
<dbReference type="EMBL" id="LAZR01019340">
    <property type="protein sequence ID" value="KKL92903.1"/>
    <property type="molecule type" value="Genomic_DNA"/>
</dbReference>
<organism evidence="1">
    <name type="scientific">marine sediment metagenome</name>
    <dbReference type="NCBI Taxonomy" id="412755"/>
    <lineage>
        <taxon>unclassified sequences</taxon>
        <taxon>metagenomes</taxon>
        <taxon>ecological metagenomes</taxon>
    </lineage>
</organism>
<evidence type="ECO:0000313" key="1">
    <source>
        <dbReference type="EMBL" id="KKL92903.1"/>
    </source>
</evidence>
<dbReference type="InterPro" id="IPR007825">
    <property type="entry name" value="Major_OMP_Legionella"/>
</dbReference>
<name>A0A0F9G2L0_9ZZZZ</name>
<gene>
    <name evidence="1" type="ORF">LCGC14_1880020</name>
</gene>
<dbReference type="AlphaFoldDB" id="A0A0F9G2L0"/>
<dbReference type="Pfam" id="PF05150">
    <property type="entry name" value="Legionella_OMP"/>
    <property type="match status" value="1"/>
</dbReference>
<reference evidence="1" key="1">
    <citation type="journal article" date="2015" name="Nature">
        <title>Complex archaea that bridge the gap between prokaryotes and eukaryotes.</title>
        <authorList>
            <person name="Spang A."/>
            <person name="Saw J.H."/>
            <person name="Jorgensen S.L."/>
            <person name="Zaremba-Niedzwiedzka K."/>
            <person name="Martijn J."/>
            <person name="Lind A.E."/>
            <person name="van Eijk R."/>
            <person name="Schleper C."/>
            <person name="Guy L."/>
            <person name="Ettema T.J."/>
        </authorList>
    </citation>
    <scope>NUCLEOTIDE SEQUENCE</scope>
</reference>